<dbReference type="InterPro" id="IPR036163">
    <property type="entry name" value="HMA_dom_sf"/>
</dbReference>
<keyword evidence="3" id="KW-1185">Reference proteome</keyword>
<dbReference type="PROSITE" id="PS50846">
    <property type="entry name" value="HMA_2"/>
    <property type="match status" value="1"/>
</dbReference>
<dbReference type="Proteomes" id="UP000650511">
    <property type="component" value="Unassembled WGS sequence"/>
</dbReference>
<dbReference type="SUPFAM" id="SSF55008">
    <property type="entry name" value="HMA, heavy metal-associated domain"/>
    <property type="match status" value="1"/>
</dbReference>
<dbReference type="Gene3D" id="3.30.70.100">
    <property type="match status" value="1"/>
</dbReference>
<organism evidence="2 3">
    <name type="scientific">Egicoccus halophilus</name>
    <dbReference type="NCBI Taxonomy" id="1670830"/>
    <lineage>
        <taxon>Bacteria</taxon>
        <taxon>Bacillati</taxon>
        <taxon>Actinomycetota</taxon>
        <taxon>Nitriliruptoria</taxon>
        <taxon>Egicoccales</taxon>
        <taxon>Egicoccaceae</taxon>
        <taxon>Egicoccus</taxon>
    </lineage>
</organism>
<dbReference type="AlphaFoldDB" id="A0A8J3AF42"/>
<dbReference type="OrthoDB" id="9813965at2"/>
<evidence type="ECO:0000313" key="2">
    <source>
        <dbReference type="EMBL" id="GGI06953.1"/>
    </source>
</evidence>
<reference evidence="2" key="2">
    <citation type="submission" date="2020-09" db="EMBL/GenBank/DDBJ databases">
        <authorList>
            <person name="Sun Q."/>
            <person name="Zhou Y."/>
        </authorList>
    </citation>
    <scope>NUCLEOTIDE SEQUENCE</scope>
    <source>
        <strain evidence="2">CGMCC 1.14988</strain>
    </source>
</reference>
<evidence type="ECO:0000259" key="1">
    <source>
        <dbReference type="PROSITE" id="PS50846"/>
    </source>
</evidence>
<sequence length="68" mass="7072">MRTLVLDVPGAHCGACRAAIVSALQAAVGVVSTEVDVRRRLATVTFDEHRVTAAALRDLLATAGYPPA</sequence>
<dbReference type="GO" id="GO:0046872">
    <property type="term" value="F:metal ion binding"/>
    <property type="evidence" value="ECO:0007669"/>
    <property type="project" value="InterPro"/>
</dbReference>
<dbReference type="CDD" id="cd00371">
    <property type="entry name" value="HMA"/>
    <property type="match status" value="1"/>
</dbReference>
<reference evidence="2" key="1">
    <citation type="journal article" date="2014" name="Int. J. Syst. Evol. Microbiol.">
        <title>Complete genome sequence of Corynebacterium casei LMG S-19264T (=DSM 44701T), isolated from a smear-ripened cheese.</title>
        <authorList>
            <consortium name="US DOE Joint Genome Institute (JGI-PGF)"/>
            <person name="Walter F."/>
            <person name="Albersmeier A."/>
            <person name="Kalinowski J."/>
            <person name="Ruckert C."/>
        </authorList>
    </citation>
    <scope>NUCLEOTIDE SEQUENCE</scope>
    <source>
        <strain evidence="2">CGMCC 1.14988</strain>
    </source>
</reference>
<accession>A0A8J3AF42</accession>
<proteinExistence type="predicted"/>
<evidence type="ECO:0000313" key="3">
    <source>
        <dbReference type="Proteomes" id="UP000650511"/>
    </source>
</evidence>
<dbReference type="RefSeq" id="WP_130649156.1">
    <property type="nucleotide sequence ID" value="NZ_BMHA01000007.1"/>
</dbReference>
<feature type="domain" description="HMA" evidence="1">
    <location>
        <begin position="2"/>
        <end position="68"/>
    </location>
</feature>
<dbReference type="Pfam" id="PF00403">
    <property type="entry name" value="HMA"/>
    <property type="match status" value="1"/>
</dbReference>
<gene>
    <name evidence="2" type="ORF">GCM10011354_21670</name>
</gene>
<dbReference type="EMBL" id="BMHA01000007">
    <property type="protein sequence ID" value="GGI06953.1"/>
    <property type="molecule type" value="Genomic_DNA"/>
</dbReference>
<dbReference type="InterPro" id="IPR006121">
    <property type="entry name" value="HMA_dom"/>
</dbReference>
<protein>
    <recommendedName>
        <fullName evidence="1">HMA domain-containing protein</fullName>
    </recommendedName>
</protein>
<comment type="caution">
    <text evidence="2">The sequence shown here is derived from an EMBL/GenBank/DDBJ whole genome shotgun (WGS) entry which is preliminary data.</text>
</comment>
<name>A0A8J3AF42_9ACTN</name>